<dbReference type="SUPFAM" id="SSF51445">
    <property type="entry name" value="(Trans)glycosidases"/>
    <property type="match status" value="1"/>
</dbReference>
<dbReference type="CDD" id="cd14791">
    <property type="entry name" value="GH36"/>
    <property type="match status" value="1"/>
</dbReference>
<dbReference type="InterPro" id="IPR013785">
    <property type="entry name" value="Aldolase_TIM"/>
</dbReference>
<comment type="caution">
    <text evidence="3">The sequence shown here is derived from an EMBL/GenBank/DDBJ whole genome shotgun (WGS) entry which is preliminary data.</text>
</comment>
<evidence type="ECO:0000313" key="4">
    <source>
        <dbReference type="Proteomes" id="UP001197875"/>
    </source>
</evidence>
<dbReference type="AlphaFoldDB" id="A0AAE3DQQ5"/>
<gene>
    <name evidence="3" type="ORF">LKD71_02725</name>
</gene>
<dbReference type="Pfam" id="PF02065">
    <property type="entry name" value="Melibiase"/>
    <property type="match status" value="1"/>
</dbReference>
<dbReference type="PANTHER" id="PTHR43053">
    <property type="entry name" value="GLYCOSIDASE FAMILY 31"/>
    <property type="match status" value="1"/>
</dbReference>
<accession>A0AAE3DQQ5</accession>
<dbReference type="InterPro" id="IPR002252">
    <property type="entry name" value="Glyco_hydro_36"/>
</dbReference>
<dbReference type="Gene3D" id="3.20.20.70">
    <property type="entry name" value="Aldolase class I"/>
    <property type="match status" value="1"/>
</dbReference>
<reference evidence="3 4" key="1">
    <citation type="submission" date="2021-10" db="EMBL/GenBank/DDBJ databases">
        <title>Anaerobic single-cell dispensing facilitates the cultivation of human gut bacteria.</title>
        <authorList>
            <person name="Afrizal A."/>
        </authorList>
    </citation>
    <scope>NUCLEOTIDE SEQUENCE [LARGE SCALE GENOMIC DNA]</scope>
    <source>
        <strain evidence="3 4">CLA-AA-H277</strain>
    </source>
</reference>
<evidence type="ECO:0000313" key="3">
    <source>
        <dbReference type="EMBL" id="MCC2188748.1"/>
    </source>
</evidence>
<proteinExistence type="predicted"/>
<keyword evidence="4" id="KW-1185">Reference proteome</keyword>
<dbReference type="RefSeq" id="WP_227614250.1">
    <property type="nucleotide sequence ID" value="NZ_JAJEPR010000003.1"/>
</dbReference>
<dbReference type="GO" id="GO:0004557">
    <property type="term" value="F:alpha-galactosidase activity"/>
    <property type="evidence" value="ECO:0007669"/>
    <property type="project" value="InterPro"/>
</dbReference>
<evidence type="ECO:0000256" key="2">
    <source>
        <dbReference type="ARBA" id="ARBA00023295"/>
    </source>
</evidence>
<dbReference type="Proteomes" id="UP001197875">
    <property type="component" value="Unassembled WGS sequence"/>
</dbReference>
<dbReference type="GO" id="GO:0016052">
    <property type="term" value="P:carbohydrate catabolic process"/>
    <property type="evidence" value="ECO:0007669"/>
    <property type="project" value="InterPro"/>
</dbReference>
<sequence>MNIPKVNISFRKLKADVVSSSEEDGLLTFHYTICPDASAKDSFPERFQLSSSSLPYIRLRMTFPALGIIGTWMADSGFSKNLRADWAPGQQINLSHSAPVVCFFNGNDQNCLTLALSEAARDVLLFPGIHEENGEMLLEAAVLLSEPLSEEYHLSIRLDTRTLPFYESLKEVSNWWDSVSSDAPMKVPAEARIPMYSTWYSYHQDISDEALSREYGPAETLGMKAVIIDDGWQTSDNNRGYGYCGDWENTPDKFPDFAAHVQKIHSHHMKCLLWYSVPFIGRYSRIWNRFSEKLLHYDEELHCGTLDPRYPEVREYLVSVFEKGMKEWNLDGFKLDFIDSFRSYPDTPAYSDTMDYSEIQDAVYALMLEISRRLQKQNPSLLIEFRQNYIGPRMRRFGNIFRVGDCPLSGISNRVGITDLKLISGNTAVHSDMLMWHRDEKPEDVAIQLINNIFATLQISVHLNEQTTEQKKVLAHYLNFSTKYREVLQCGDFRAHAPLALYPLLESCKDQIWISASYKENQIIPSPDPASYRETIFLNGTKTPELTLRFSAPGVFLIRKLDCFGEIVHEETKALTASVHTFQVSQGGALFLYPSEASKSDVAIHS</sequence>
<protein>
    <submittedName>
        <fullName evidence="3">Alpha-galactosidase</fullName>
    </submittedName>
</protein>
<keyword evidence="1" id="KW-0378">Hydrolase</keyword>
<organism evidence="3 4">
    <name type="scientific">Fusicatenibacter faecihominis</name>
    <dbReference type="NCBI Taxonomy" id="2881276"/>
    <lineage>
        <taxon>Bacteria</taxon>
        <taxon>Bacillati</taxon>
        <taxon>Bacillota</taxon>
        <taxon>Clostridia</taxon>
        <taxon>Lachnospirales</taxon>
        <taxon>Lachnospiraceae</taxon>
        <taxon>Fusicatenibacter</taxon>
    </lineage>
</organism>
<dbReference type="PANTHER" id="PTHR43053:SF3">
    <property type="entry name" value="ALPHA-GALACTOSIDASE C-RELATED"/>
    <property type="match status" value="1"/>
</dbReference>
<keyword evidence="2" id="KW-0326">Glycosidase</keyword>
<dbReference type="InterPro" id="IPR050985">
    <property type="entry name" value="Alpha-glycosidase_related"/>
</dbReference>
<name>A0AAE3DQQ5_9FIRM</name>
<evidence type="ECO:0000256" key="1">
    <source>
        <dbReference type="ARBA" id="ARBA00022801"/>
    </source>
</evidence>
<dbReference type="EMBL" id="JAJEPR010000003">
    <property type="protein sequence ID" value="MCC2188748.1"/>
    <property type="molecule type" value="Genomic_DNA"/>
</dbReference>
<dbReference type="InterPro" id="IPR017853">
    <property type="entry name" value="GH"/>
</dbReference>